<keyword evidence="3" id="KW-1185">Reference proteome</keyword>
<name>A0A1X2GK23_9FUNG</name>
<accession>A0A1X2GK23</accession>
<evidence type="ECO:0000313" key="2">
    <source>
        <dbReference type="EMBL" id="ORX55609.1"/>
    </source>
</evidence>
<evidence type="ECO:0000256" key="1">
    <source>
        <dbReference type="SAM" id="MobiDB-lite"/>
    </source>
</evidence>
<organism evidence="2 3">
    <name type="scientific">Hesseltinella vesiculosa</name>
    <dbReference type="NCBI Taxonomy" id="101127"/>
    <lineage>
        <taxon>Eukaryota</taxon>
        <taxon>Fungi</taxon>
        <taxon>Fungi incertae sedis</taxon>
        <taxon>Mucoromycota</taxon>
        <taxon>Mucoromycotina</taxon>
        <taxon>Mucoromycetes</taxon>
        <taxon>Mucorales</taxon>
        <taxon>Cunninghamellaceae</taxon>
        <taxon>Hesseltinella</taxon>
    </lineage>
</organism>
<feature type="non-terminal residue" evidence="2">
    <location>
        <position position="202"/>
    </location>
</feature>
<proteinExistence type="predicted"/>
<dbReference type="AlphaFoldDB" id="A0A1X2GK23"/>
<evidence type="ECO:0000313" key="3">
    <source>
        <dbReference type="Proteomes" id="UP000242146"/>
    </source>
</evidence>
<protein>
    <submittedName>
        <fullName evidence="2">Uncharacterized protein</fullName>
    </submittedName>
</protein>
<feature type="region of interest" description="Disordered" evidence="1">
    <location>
        <begin position="181"/>
        <end position="202"/>
    </location>
</feature>
<dbReference type="EMBL" id="MCGT01000011">
    <property type="protein sequence ID" value="ORX55609.1"/>
    <property type="molecule type" value="Genomic_DNA"/>
</dbReference>
<comment type="caution">
    <text evidence="2">The sequence shown here is derived from an EMBL/GenBank/DDBJ whole genome shotgun (WGS) entry which is preliminary data.</text>
</comment>
<reference evidence="2 3" key="1">
    <citation type="submission" date="2016-07" db="EMBL/GenBank/DDBJ databases">
        <title>Pervasive Adenine N6-methylation of Active Genes in Fungi.</title>
        <authorList>
            <consortium name="DOE Joint Genome Institute"/>
            <person name="Mondo S.J."/>
            <person name="Dannebaum R.O."/>
            <person name="Kuo R.C."/>
            <person name="Labutti K."/>
            <person name="Haridas S."/>
            <person name="Kuo A."/>
            <person name="Salamov A."/>
            <person name="Ahrendt S.R."/>
            <person name="Lipzen A."/>
            <person name="Sullivan W."/>
            <person name="Andreopoulos W.B."/>
            <person name="Clum A."/>
            <person name="Lindquist E."/>
            <person name="Daum C."/>
            <person name="Ramamoorthy G.K."/>
            <person name="Gryganskyi A."/>
            <person name="Culley D."/>
            <person name="Magnuson J.K."/>
            <person name="James T.Y."/>
            <person name="O'Malley M.A."/>
            <person name="Stajich J.E."/>
            <person name="Spatafora J.W."/>
            <person name="Visel A."/>
            <person name="Grigoriev I.V."/>
        </authorList>
    </citation>
    <scope>NUCLEOTIDE SEQUENCE [LARGE SCALE GENOMIC DNA]</scope>
    <source>
        <strain evidence="2 3">NRRL 3301</strain>
    </source>
</reference>
<sequence length="202" mass="22327">MPDSDNYTFGAFKSLPLEVDPPVLHIPGPLHLPTHGVAGHRKTRVSQDGEKENDIFSLPPATPSYRPLLDPFGSLQRPLLITCKRHRKMASLYSHTAFLVRNEPYPAPLAHPTVHTFRLPLPASSKPTPSAQPDQAPFGSAWADLLDDNDHHDILSSPADDIFDIGTLALKASLLNVSTHRRQRQPYQHLPRPAAPTSLLPF</sequence>
<gene>
    <name evidence="2" type="ORF">DM01DRAFT_1406808</name>
</gene>
<dbReference type="Proteomes" id="UP000242146">
    <property type="component" value="Unassembled WGS sequence"/>
</dbReference>